<dbReference type="InterPro" id="IPR003599">
    <property type="entry name" value="Ig_sub"/>
</dbReference>
<accession>A0AAD8FQP0</accession>
<feature type="domain" description="Ig-like" evidence="12">
    <location>
        <begin position="30"/>
        <end position="113"/>
    </location>
</feature>
<feature type="compositionally biased region" description="Low complexity" evidence="10">
    <location>
        <begin position="257"/>
        <end position="267"/>
    </location>
</feature>
<dbReference type="GO" id="GO:0007156">
    <property type="term" value="P:homophilic cell adhesion via plasma membrane adhesion molecules"/>
    <property type="evidence" value="ECO:0007669"/>
    <property type="project" value="TreeGrafter"/>
</dbReference>
<dbReference type="PROSITE" id="PS50835">
    <property type="entry name" value="IG_LIKE"/>
    <property type="match status" value="2"/>
</dbReference>
<dbReference type="EMBL" id="JAGXEW010002808">
    <property type="protein sequence ID" value="KAK1116356.1"/>
    <property type="molecule type" value="Genomic_DNA"/>
</dbReference>
<dbReference type="InterPro" id="IPR050958">
    <property type="entry name" value="Cell_Adh-Cytoskel_Orgn"/>
</dbReference>
<keyword evidence="3 11" id="KW-0732">Signal</keyword>
<keyword evidence="8" id="KW-1015">Disulfide bond</keyword>
<proteinExistence type="predicted"/>
<evidence type="ECO:0000256" key="8">
    <source>
        <dbReference type="ARBA" id="ARBA00023157"/>
    </source>
</evidence>
<evidence type="ECO:0000256" key="4">
    <source>
        <dbReference type="ARBA" id="ARBA00022737"/>
    </source>
</evidence>
<feature type="region of interest" description="Disordered" evidence="10">
    <location>
        <begin position="257"/>
        <end position="289"/>
    </location>
</feature>
<name>A0AAD8FQP0_ACIOX</name>
<dbReference type="GO" id="GO:0005886">
    <property type="term" value="C:plasma membrane"/>
    <property type="evidence" value="ECO:0007669"/>
    <property type="project" value="TreeGrafter"/>
</dbReference>
<evidence type="ECO:0000256" key="9">
    <source>
        <dbReference type="ARBA" id="ARBA00023319"/>
    </source>
</evidence>
<keyword evidence="6" id="KW-1133">Transmembrane helix</keyword>
<evidence type="ECO:0000256" key="6">
    <source>
        <dbReference type="ARBA" id="ARBA00022989"/>
    </source>
</evidence>
<evidence type="ECO:0000259" key="12">
    <source>
        <dbReference type="PROSITE" id="PS50835"/>
    </source>
</evidence>
<keyword evidence="7" id="KW-0472">Membrane</keyword>
<organism evidence="13 14">
    <name type="scientific">Acipenser oxyrinchus oxyrinchus</name>
    <dbReference type="NCBI Taxonomy" id="40147"/>
    <lineage>
        <taxon>Eukaryota</taxon>
        <taxon>Metazoa</taxon>
        <taxon>Chordata</taxon>
        <taxon>Craniata</taxon>
        <taxon>Vertebrata</taxon>
        <taxon>Euteleostomi</taxon>
        <taxon>Actinopterygii</taxon>
        <taxon>Chondrostei</taxon>
        <taxon>Acipenseriformes</taxon>
        <taxon>Acipenseridae</taxon>
        <taxon>Acipenser</taxon>
    </lineage>
</organism>
<dbReference type="InterPro" id="IPR013783">
    <property type="entry name" value="Ig-like_fold"/>
</dbReference>
<dbReference type="InterPro" id="IPR036179">
    <property type="entry name" value="Ig-like_dom_sf"/>
</dbReference>
<dbReference type="InterPro" id="IPR013098">
    <property type="entry name" value="Ig_I-set"/>
</dbReference>
<dbReference type="SUPFAM" id="SSF48726">
    <property type="entry name" value="Immunoglobulin"/>
    <property type="match status" value="2"/>
</dbReference>
<evidence type="ECO:0000313" key="14">
    <source>
        <dbReference type="Proteomes" id="UP001230051"/>
    </source>
</evidence>
<dbReference type="Gene3D" id="2.60.40.10">
    <property type="entry name" value="Immunoglobulins"/>
    <property type="match status" value="2"/>
</dbReference>
<evidence type="ECO:0000313" key="13">
    <source>
        <dbReference type="EMBL" id="KAK1116356.1"/>
    </source>
</evidence>
<evidence type="ECO:0000256" key="5">
    <source>
        <dbReference type="ARBA" id="ARBA00022889"/>
    </source>
</evidence>
<dbReference type="PANTHER" id="PTHR45080">
    <property type="entry name" value="CONTACTIN 5"/>
    <property type="match status" value="1"/>
</dbReference>
<feature type="signal peptide" evidence="11">
    <location>
        <begin position="1"/>
        <end position="19"/>
    </location>
</feature>
<evidence type="ECO:0000256" key="3">
    <source>
        <dbReference type="ARBA" id="ARBA00022729"/>
    </source>
</evidence>
<protein>
    <submittedName>
        <fullName evidence="13">Neural cell adhesion molecule 1-B-like</fullName>
    </submittedName>
</protein>
<comment type="caution">
    <text evidence="13">The sequence shown here is derived from an EMBL/GenBank/DDBJ whole genome shotgun (WGS) entry which is preliminary data.</text>
</comment>
<gene>
    <name evidence="13" type="primary">ncam1-a</name>
    <name evidence="13" type="ORF">AOXY_G38885</name>
</gene>
<dbReference type="PANTHER" id="PTHR45080:SF8">
    <property type="entry name" value="IG-LIKE DOMAIN-CONTAINING PROTEIN"/>
    <property type="match status" value="1"/>
</dbReference>
<feature type="domain" description="Ig-like" evidence="12">
    <location>
        <begin position="118"/>
        <end position="207"/>
    </location>
</feature>
<dbReference type="Pfam" id="PF07679">
    <property type="entry name" value="I-set"/>
    <property type="match status" value="2"/>
</dbReference>
<dbReference type="FunFam" id="2.60.40.10:FF:000017">
    <property type="entry name" value="Down syndrome cell adhesion molecule b"/>
    <property type="match status" value="1"/>
</dbReference>
<keyword evidence="4" id="KW-0677">Repeat</keyword>
<evidence type="ECO:0000256" key="7">
    <source>
        <dbReference type="ARBA" id="ARBA00023136"/>
    </source>
</evidence>
<comment type="subcellular location">
    <subcellularLocation>
        <location evidence="1">Membrane</location>
        <topology evidence="1">Single-pass membrane protein</topology>
    </subcellularLocation>
</comment>
<dbReference type="AlphaFoldDB" id="A0AAD8FQP0"/>
<dbReference type="Proteomes" id="UP001230051">
    <property type="component" value="Unassembled WGS sequence"/>
</dbReference>
<feature type="chain" id="PRO_5042030866" evidence="11">
    <location>
        <begin position="20"/>
        <end position="311"/>
    </location>
</feature>
<evidence type="ECO:0000256" key="2">
    <source>
        <dbReference type="ARBA" id="ARBA00022692"/>
    </source>
</evidence>
<sequence>MIPVSMIIWAIWLFATADAEKVVGIIPASGDTQLHSSKLFLCKVKGGEAEMKWLYPNGMEIDDGEDKRFVVETVDETTITLLINSAETHDNGIYTCVSAFEDRTEKRATVEINVVSPPTARISEESVNATAGSASSITCVVEGHPHPHINWTRNGRPIKAKPGRFGFNSDQSVLTIYAVEKTDEGQYTCITTNKINSSSANVTLHVSVKPEVQLERSKERDPRKVLQSHVMPQETPFPQCTGSGRATNWSLIAALKSPSSPSRPLSPCRKWSPRMGASTPASPLARSGRTDEMSLCRVRLCLNSIIPPYTP</sequence>
<dbReference type="InterPro" id="IPR007110">
    <property type="entry name" value="Ig-like_dom"/>
</dbReference>
<keyword evidence="14" id="KW-1185">Reference proteome</keyword>
<evidence type="ECO:0000256" key="10">
    <source>
        <dbReference type="SAM" id="MobiDB-lite"/>
    </source>
</evidence>
<keyword evidence="9" id="KW-0393">Immunoglobulin domain</keyword>
<keyword evidence="2" id="KW-0812">Transmembrane</keyword>
<dbReference type="SMART" id="SM00409">
    <property type="entry name" value="IG"/>
    <property type="match status" value="2"/>
</dbReference>
<dbReference type="SMART" id="SM00408">
    <property type="entry name" value="IGc2"/>
    <property type="match status" value="2"/>
</dbReference>
<dbReference type="InterPro" id="IPR003598">
    <property type="entry name" value="Ig_sub2"/>
</dbReference>
<evidence type="ECO:0000256" key="1">
    <source>
        <dbReference type="ARBA" id="ARBA00004167"/>
    </source>
</evidence>
<keyword evidence="5" id="KW-0130">Cell adhesion</keyword>
<evidence type="ECO:0000256" key="11">
    <source>
        <dbReference type="SAM" id="SignalP"/>
    </source>
</evidence>
<reference evidence="13" key="1">
    <citation type="submission" date="2022-02" db="EMBL/GenBank/DDBJ databases">
        <title>Atlantic sturgeon de novo genome assembly.</title>
        <authorList>
            <person name="Stock M."/>
            <person name="Klopp C."/>
            <person name="Guiguen Y."/>
            <person name="Cabau C."/>
            <person name="Parinello H."/>
            <person name="Santidrian Yebra-Pimentel E."/>
            <person name="Kuhl H."/>
            <person name="Dirks R.P."/>
            <person name="Guessner J."/>
            <person name="Wuertz S."/>
            <person name="Du K."/>
            <person name="Schartl M."/>
        </authorList>
    </citation>
    <scope>NUCLEOTIDE SEQUENCE</scope>
    <source>
        <strain evidence="13">STURGEONOMICS-FGT-2020</strain>
        <tissue evidence="13">Whole blood</tissue>
    </source>
</reference>